<accession>A0A1H2TJJ2</accession>
<dbReference type="OrthoDB" id="2970375at2"/>
<dbReference type="InterPro" id="IPR027417">
    <property type="entry name" value="P-loop_NTPase"/>
</dbReference>
<dbReference type="GO" id="GO:0005524">
    <property type="term" value="F:ATP binding"/>
    <property type="evidence" value="ECO:0007669"/>
    <property type="project" value="InterPro"/>
</dbReference>
<organism evidence="2 3">
    <name type="scientific">Marinococcus luteus</name>
    <dbReference type="NCBI Taxonomy" id="1122204"/>
    <lineage>
        <taxon>Bacteria</taxon>
        <taxon>Bacillati</taxon>
        <taxon>Bacillota</taxon>
        <taxon>Bacilli</taxon>
        <taxon>Bacillales</taxon>
        <taxon>Bacillaceae</taxon>
        <taxon>Marinococcus</taxon>
    </lineage>
</organism>
<sequence>MKKIELIGPPGSGKTTLVKNIAGITDKDNNNIVSLNELYIKELIRGKRLFKTMPKKFVRRYHHHFIAKEYQEFMTTCFTDYGRSMEEMIGFLTKMDKNDRYYTVKVLNEDMFKWYIVSRFGMQERAAVICDEHFTHRIGRIFKYSDEKDYENDLKRYFDLLGWPDTVIHLDISAQEAYERMEKRKQGLPLSYESKTKEEALAQLERSRRSSEYLRTHLEAAGVKTYRIESTSNNTDTVQKLREELTEEFTAAPSCSV</sequence>
<reference evidence="2 3" key="1">
    <citation type="submission" date="2016-10" db="EMBL/GenBank/DDBJ databases">
        <authorList>
            <person name="de Groot N.N."/>
        </authorList>
    </citation>
    <scope>NUCLEOTIDE SEQUENCE [LARGE SCALE GENOMIC DNA]</scope>
    <source>
        <strain evidence="2 3">DSM 23126</strain>
    </source>
</reference>
<dbReference type="STRING" id="1122204.SAMN05421781_1440"/>
<dbReference type="InterPro" id="IPR003439">
    <property type="entry name" value="ABC_transporter-like_ATP-bd"/>
</dbReference>
<dbReference type="RefSeq" id="WP_091613019.1">
    <property type="nucleotide sequence ID" value="NZ_FNNC01000002.1"/>
</dbReference>
<gene>
    <name evidence="2" type="ORF">SAMN05421781_1440</name>
</gene>
<feature type="domain" description="ABC transporter" evidence="1">
    <location>
        <begin position="3"/>
        <end position="100"/>
    </location>
</feature>
<keyword evidence="3" id="KW-1185">Reference proteome</keyword>
<name>A0A1H2TJJ2_9BACI</name>
<evidence type="ECO:0000313" key="2">
    <source>
        <dbReference type="EMBL" id="SDW44123.1"/>
    </source>
</evidence>
<evidence type="ECO:0000259" key="1">
    <source>
        <dbReference type="Pfam" id="PF00005"/>
    </source>
</evidence>
<dbReference type="EMBL" id="FNNC01000002">
    <property type="protein sequence ID" value="SDW44123.1"/>
    <property type="molecule type" value="Genomic_DNA"/>
</dbReference>
<dbReference type="AlphaFoldDB" id="A0A1H2TJJ2"/>
<dbReference type="SUPFAM" id="SSF52540">
    <property type="entry name" value="P-loop containing nucleoside triphosphate hydrolases"/>
    <property type="match status" value="1"/>
</dbReference>
<proteinExistence type="predicted"/>
<evidence type="ECO:0000313" key="3">
    <source>
        <dbReference type="Proteomes" id="UP000199488"/>
    </source>
</evidence>
<protein>
    <submittedName>
        <fullName evidence="2">ABC transporter</fullName>
    </submittedName>
</protein>
<dbReference type="Gene3D" id="3.40.50.300">
    <property type="entry name" value="P-loop containing nucleotide triphosphate hydrolases"/>
    <property type="match status" value="1"/>
</dbReference>
<dbReference type="GO" id="GO:0016887">
    <property type="term" value="F:ATP hydrolysis activity"/>
    <property type="evidence" value="ECO:0007669"/>
    <property type="project" value="InterPro"/>
</dbReference>
<dbReference type="Proteomes" id="UP000199488">
    <property type="component" value="Unassembled WGS sequence"/>
</dbReference>
<dbReference type="Pfam" id="PF00005">
    <property type="entry name" value="ABC_tran"/>
    <property type="match status" value="1"/>
</dbReference>